<dbReference type="InterPro" id="IPR002347">
    <property type="entry name" value="SDR_fam"/>
</dbReference>
<dbReference type="PANTHER" id="PTHR42760">
    <property type="entry name" value="SHORT-CHAIN DEHYDROGENASES/REDUCTASES FAMILY MEMBER"/>
    <property type="match status" value="1"/>
</dbReference>
<proteinExistence type="inferred from homology"/>
<dbReference type="Proteomes" id="UP000663792">
    <property type="component" value="Unassembled WGS sequence"/>
</dbReference>
<dbReference type="FunFam" id="3.40.50.720:FF:000084">
    <property type="entry name" value="Short-chain dehydrogenase reductase"/>
    <property type="match status" value="1"/>
</dbReference>
<dbReference type="EMBL" id="JAERWK010000008">
    <property type="protein sequence ID" value="MBM9467060.1"/>
    <property type="molecule type" value="Genomic_DNA"/>
</dbReference>
<sequence length="248" mass="24855">MPDAPVALITGSARGIGAAIAGRLIADGTRVVLLDLLSTVEHTAADLGAAGARQVDVTDVPALQAAVRGVGDEFGRLDVLVNCAGTCGRESFEDLSVATWHRDLDTNLTAAAFACQAAVFPHMRAQGSGRLINIASVSGKVGGVGPVDADGTGGRSGAAYASAKAGTINLTRWIARQVGAWGITANVVAPGPVASPMAAGAEYGVADIPVPRMGRPEEVAAAVAYLVGPGSDYVTGTCLHVDGGMVRA</sequence>
<dbReference type="PROSITE" id="PS00061">
    <property type="entry name" value="ADH_SHORT"/>
    <property type="match status" value="1"/>
</dbReference>
<evidence type="ECO:0000256" key="1">
    <source>
        <dbReference type="ARBA" id="ARBA00006484"/>
    </source>
</evidence>
<dbReference type="Pfam" id="PF13561">
    <property type="entry name" value="adh_short_C2"/>
    <property type="match status" value="1"/>
</dbReference>
<reference evidence="3" key="1">
    <citation type="submission" date="2021-01" db="EMBL/GenBank/DDBJ databases">
        <title>YIM 132084 draft genome.</title>
        <authorList>
            <person name="An D."/>
        </authorList>
    </citation>
    <scope>NUCLEOTIDE SEQUENCE</scope>
    <source>
        <strain evidence="3">YIM 132084</strain>
    </source>
</reference>
<dbReference type="PANTHER" id="PTHR42760:SF40">
    <property type="entry name" value="3-OXOACYL-[ACYL-CARRIER-PROTEIN] REDUCTASE, CHLOROPLASTIC"/>
    <property type="match status" value="1"/>
</dbReference>
<accession>A0A938YFV7</accession>
<dbReference type="GO" id="GO:0030497">
    <property type="term" value="P:fatty acid elongation"/>
    <property type="evidence" value="ECO:0007669"/>
    <property type="project" value="TreeGrafter"/>
</dbReference>
<evidence type="ECO:0000313" key="4">
    <source>
        <dbReference type="Proteomes" id="UP000663792"/>
    </source>
</evidence>
<keyword evidence="4" id="KW-1185">Reference proteome</keyword>
<keyword evidence="2" id="KW-0560">Oxidoreductase</keyword>
<evidence type="ECO:0000313" key="3">
    <source>
        <dbReference type="EMBL" id="MBM9467060.1"/>
    </source>
</evidence>
<comment type="caution">
    <text evidence="3">The sequence shown here is derived from an EMBL/GenBank/DDBJ whole genome shotgun (WGS) entry which is preliminary data.</text>
</comment>
<evidence type="ECO:0000256" key="2">
    <source>
        <dbReference type="ARBA" id="ARBA00023002"/>
    </source>
</evidence>
<name>A0A938YFV7_9ACTN</name>
<dbReference type="RefSeq" id="WP_205259980.1">
    <property type="nucleotide sequence ID" value="NZ_JAERWK010000008.1"/>
</dbReference>
<organism evidence="3 4">
    <name type="scientific">Nakamurella leprariae</name>
    <dbReference type="NCBI Taxonomy" id="2803911"/>
    <lineage>
        <taxon>Bacteria</taxon>
        <taxon>Bacillati</taxon>
        <taxon>Actinomycetota</taxon>
        <taxon>Actinomycetes</taxon>
        <taxon>Nakamurellales</taxon>
        <taxon>Nakamurellaceae</taxon>
        <taxon>Nakamurella</taxon>
    </lineage>
</organism>
<dbReference type="AlphaFoldDB" id="A0A938YFV7"/>
<comment type="similarity">
    <text evidence="1">Belongs to the short-chain dehydrogenases/reductases (SDR) family.</text>
</comment>
<dbReference type="Gene3D" id="3.40.50.720">
    <property type="entry name" value="NAD(P)-binding Rossmann-like Domain"/>
    <property type="match status" value="1"/>
</dbReference>
<gene>
    <name evidence="3" type="ORF">JL106_07145</name>
</gene>
<dbReference type="GO" id="GO:0016616">
    <property type="term" value="F:oxidoreductase activity, acting on the CH-OH group of donors, NAD or NADP as acceptor"/>
    <property type="evidence" value="ECO:0007669"/>
    <property type="project" value="TreeGrafter"/>
</dbReference>
<dbReference type="PRINTS" id="PR00081">
    <property type="entry name" value="GDHRDH"/>
</dbReference>
<dbReference type="PRINTS" id="PR00080">
    <property type="entry name" value="SDRFAMILY"/>
</dbReference>
<protein>
    <submittedName>
        <fullName evidence="3">SDR family oxidoreductase</fullName>
    </submittedName>
</protein>
<dbReference type="SUPFAM" id="SSF51735">
    <property type="entry name" value="NAD(P)-binding Rossmann-fold domains"/>
    <property type="match status" value="1"/>
</dbReference>
<dbReference type="InterPro" id="IPR020904">
    <property type="entry name" value="Sc_DH/Rdtase_CS"/>
</dbReference>
<dbReference type="InterPro" id="IPR036291">
    <property type="entry name" value="NAD(P)-bd_dom_sf"/>
</dbReference>